<organism evidence="2 3">
    <name type="scientific">Vineibacter terrae</name>
    <dbReference type="NCBI Taxonomy" id="2586908"/>
    <lineage>
        <taxon>Bacteria</taxon>
        <taxon>Pseudomonadati</taxon>
        <taxon>Pseudomonadota</taxon>
        <taxon>Alphaproteobacteria</taxon>
        <taxon>Hyphomicrobiales</taxon>
        <taxon>Vineibacter</taxon>
    </lineage>
</organism>
<gene>
    <name evidence="2" type="ORF">FHP25_03085</name>
</gene>
<dbReference type="OrthoDB" id="1491115at2"/>
<name>A0A5C8PUE9_9HYPH</name>
<protein>
    <submittedName>
        <fullName evidence="2">DUF2252 domain-containing protein</fullName>
    </submittedName>
</protein>
<dbReference type="Proteomes" id="UP000321638">
    <property type="component" value="Unassembled WGS sequence"/>
</dbReference>
<reference evidence="2 3" key="1">
    <citation type="submission" date="2019-06" db="EMBL/GenBank/DDBJ databases">
        <title>New taxonomy in bacterial strain CC-CFT640, isolated from vineyard.</title>
        <authorList>
            <person name="Lin S.-Y."/>
            <person name="Tsai C.-F."/>
            <person name="Young C.-C."/>
        </authorList>
    </citation>
    <scope>NUCLEOTIDE SEQUENCE [LARGE SCALE GENOMIC DNA]</scope>
    <source>
        <strain evidence="2 3">CC-CFT640</strain>
    </source>
</reference>
<dbReference type="InterPro" id="IPR018721">
    <property type="entry name" value="DUF2252"/>
</dbReference>
<dbReference type="AlphaFoldDB" id="A0A5C8PUE9"/>
<keyword evidence="3" id="KW-1185">Reference proteome</keyword>
<sequence length="458" mass="50280">MASQIPSRQARREHGKALRKACPRASHAEPGSDLQGRDPVALIEASNVGRLPHLLAIRHERMAESAFAFFRGTALIQAHDLARTPSSGITVQACGDCHLLNFGGFATPERALVFDVNDFDETFAAPWEWDLKRLATSFVLAARWRALGSADAAAAAFRAVEAYKDAQLRYAGMKTMEIWYDHLPLDALRAALQDDAVGARQLDALIDKARHQTCEQIYHKLTRPVDGVPRIVDQPPLLFHGTGDEQETRELAAPFLKAYRDSLSSDRRALFDRWVLVDAAHKVVGVGSVGTRCLIALLMADADDPLFLQVKEARASVLEGFAGPSPWASNGERVVTGQRLMQAASDIFLGWARDGDGRDFYIRQLRDMKTAADITRMNGRLLKLYADLCGRCLARAHAKAGDAAAIAGYLGSGDAMGDAVSRYAVRYADQVERDHALFLRAVRGGRLPIRPADETLVR</sequence>
<dbReference type="RefSeq" id="WP_147845439.1">
    <property type="nucleotide sequence ID" value="NZ_VDUZ01000003.1"/>
</dbReference>
<dbReference type="Pfam" id="PF10009">
    <property type="entry name" value="DUF2252"/>
    <property type="match status" value="1"/>
</dbReference>
<evidence type="ECO:0000313" key="2">
    <source>
        <dbReference type="EMBL" id="TXL81529.1"/>
    </source>
</evidence>
<proteinExistence type="predicted"/>
<dbReference type="PANTHER" id="PTHR39441">
    <property type="entry name" value="DUF2252 DOMAIN-CONTAINING PROTEIN"/>
    <property type="match status" value="1"/>
</dbReference>
<dbReference type="PANTHER" id="PTHR39441:SF1">
    <property type="entry name" value="DUF2252 DOMAIN-CONTAINING PROTEIN"/>
    <property type="match status" value="1"/>
</dbReference>
<comment type="caution">
    <text evidence="2">The sequence shown here is derived from an EMBL/GenBank/DDBJ whole genome shotgun (WGS) entry which is preliminary data.</text>
</comment>
<accession>A0A5C8PUE9</accession>
<dbReference type="EMBL" id="VDUZ01000003">
    <property type="protein sequence ID" value="TXL81529.1"/>
    <property type="molecule type" value="Genomic_DNA"/>
</dbReference>
<evidence type="ECO:0000256" key="1">
    <source>
        <dbReference type="SAM" id="MobiDB-lite"/>
    </source>
</evidence>
<evidence type="ECO:0000313" key="3">
    <source>
        <dbReference type="Proteomes" id="UP000321638"/>
    </source>
</evidence>
<feature type="region of interest" description="Disordered" evidence="1">
    <location>
        <begin position="1"/>
        <end position="36"/>
    </location>
</feature>